<proteinExistence type="predicted"/>
<gene>
    <name evidence="1" type="ORF">INT47_010266</name>
</gene>
<dbReference type="Proteomes" id="UP000603453">
    <property type="component" value="Unassembled WGS sequence"/>
</dbReference>
<accession>A0A8H7QGH2</accession>
<reference evidence="1" key="1">
    <citation type="submission" date="2020-12" db="EMBL/GenBank/DDBJ databases">
        <title>Metabolic potential, ecology and presence of endohyphal bacteria is reflected in genomic diversity of Mucoromycotina.</title>
        <authorList>
            <person name="Muszewska A."/>
            <person name="Okrasinska A."/>
            <person name="Steczkiewicz K."/>
            <person name="Drgas O."/>
            <person name="Orlowska M."/>
            <person name="Perlinska-Lenart U."/>
            <person name="Aleksandrzak-Piekarczyk T."/>
            <person name="Szatraj K."/>
            <person name="Zielenkiewicz U."/>
            <person name="Pilsyk S."/>
            <person name="Malc E."/>
            <person name="Mieczkowski P."/>
            <person name="Kruszewska J.S."/>
            <person name="Biernat P."/>
            <person name="Pawlowska J."/>
        </authorList>
    </citation>
    <scope>NUCLEOTIDE SEQUENCE</scope>
    <source>
        <strain evidence="1">WA0000017839</strain>
    </source>
</reference>
<dbReference type="EMBL" id="JAEPRD010000373">
    <property type="protein sequence ID" value="KAG2191674.1"/>
    <property type="molecule type" value="Genomic_DNA"/>
</dbReference>
<dbReference type="AlphaFoldDB" id="A0A8H7QGH2"/>
<name>A0A8H7QGH2_9FUNG</name>
<keyword evidence="2" id="KW-1185">Reference proteome</keyword>
<evidence type="ECO:0000313" key="1">
    <source>
        <dbReference type="EMBL" id="KAG2191674.1"/>
    </source>
</evidence>
<organism evidence="1 2">
    <name type="scientific">Mucor saturninus</name>
    <dbReference type="NCBI Taxonomy" id="64648"/>
    <lineage>
        <taxon>Eukaryota</taxon>
        <taxon>Fungi</taxon>
        <taxon>Fungi incertae sedis</taxon>
        <taxon>Mucoromycota</taxon>
        <taxon>Mucoromycotina</taxon>
        <taxon>Mucoromycetes</taxon>
        <taxon>Mucorales</taxon>
        <taxon>Mucorineae</taxon>
        <taxon>Mucoraceae</taxon>
        <taxon>Mucor</taxon>
    </lineage>
</organism>
<evidence type="ECO:0000313" key="2">
    <source>
        <dbReference type="Proteomes" id="UP000603453"/>
    </source>
</evidence>
<protein>
    <submittedName>
        <fullName evidence="1">Uncharacterized protein</fullName>
    </submittedName>
</protein>
<comment type="caution">
    <text evidence="1">The sequence shown here is derived from an EMBL/GenBank/DDBJ whole genome shotgun (WGS) entry which is preliminary data.</text>
</comment>
<dbReference type="OrthoDB" id="2289822at2759"/>
<sequence>MYFQKRVASLRKVDHFVNGDEEHHIKNANLFSALPSFGGSSYYGLDEMHLLGQGIGRFIFDVIVEDVYTFKVSKKQLELVGDCITKSWANIPVSFQGSWDNLLNKIDGARAIDFLDFLLYVVSTLLVILFEKTSVRKALLMLSRGCAIALQWELTDSLIQEMERLSIRGCINFALDTVNLLDTITATKTSLDDFIELLFIAIHNQNHQLWSPFNLISQDMVESVPTDTFLRELKIYCSRSTTSPLSYITINNMNFKIAARALLYSHVISSKMYRRIRSEHRRGNHFVSFNTSYKSKTCWYIGAVIFYFEHSNTSDPQKAQFLVFVEVIKEHYAPEYDNTIPMIKMNNDGATTRHAVISLNDVQHLVGLVQSSPN</sequence>